<protein>
    <submittedName>
        <fullName evidence="2">Uncharacterized protein</fullName>
    </submittedName>
</protein>
<accession>A0AAE0FVZ9</accession>
<dbReference type="AlphaFoldDB" id="A0AAE0FVZ9"/>
<organism evidence="2 3">
    <name type="scientific">Cymbomonas tetramitiformis</name>
    <dbReference type="NCBI Taxonomy" id="36881"/>
    <lineage>
        <taxon>Eukaryota</taxon>
        <taxon>Viridiplantae</taxon>
        <taxon>Chlorophyta</taxon>
        <taxon>Pyramimonadophyceae</taxon>
        <taxon>Pyramimonadales</taxon>
        <taxon>Pyramimonadaceae</taxon>
        <taxon>Cymbomonas</taxon>
    </lineage>
</organism>
<keyword evidence="3" id="KW-1185">Reference proteome</keyword>
<evidence type="ECO:0000313" key="2">
    <source>
        <dbReference type="EMBL" id="KAK3266772.1"/>
    </source>
</evidence>
<name>A0AAE0FVZ9_9CHLO</name>
<evidence type="ECO:0000256" key="1">
    <source>
        <dbReference type="SAM" id="MobiDB-lite"/>
    </source>
</evidence>
<feature type="region of interest" description="Disordered" evidence="1">
    <location>
        <begin position="260"/>
        <end position="302"/>
    </location>
</feature>
<comment type="caution">
    <text evidence="2">The sequence shown here is derived from an EMBL/GenBank/DDBJ whole genome shotgun (WGS) entry which is preliminary data.</text>
</comment>
<evidence type="ECO:0000313" key="3">
    <source>
        <dbReference type="Proteomes" id="UP001190700"/>
    </source>
</evidence>
<dbReference type="EMBL" id="LGRX02012838">
    <property type="protein sequence ID" value="KAK3266772.1"/>
    <property type="molecule type" value="Genomic_DNA"/>
</dbReference>
<feature type="compositionally biased region" description="Basic and acidic residues" evidence="1">
    <location>
        <begin position="475"/>
        <end position="488"/>
    </location>
</feature>
<feature type="compositionally biased region" description="Acidic residues" evidence="1">
    <location>
        <begin position="489"/>
        <end position="506"/>
    </location>
</feature>
<feature type="region of interest" description="Disordered" evidence="1">
    <location>
        <begin position="464"/>
        <end position="513"/>
    </location>
</feature>
<dbReference type="Proteomes" id="UP001190700">
    <property type="component" value="Unassembled WGS sequence"/>
</dbReference>
<gene>
    <name evidence="2" type="ORF">CYMTET_24631</name>
</gene>
<proteinExistence type="predicted"/>
<sequence length="878" mass="99011">MNDATPLPFTSDIENIIKRARIQVLANLWTRSPETPRDPSEASEHHSLLCTDPRVISLKAFYDLPQCGPCKKRPSSETCLFQNLHAELMQYESIRTTTVNFTHGDVARPLIVMNDIWTGVDALLNFEKTGDDLQPQTQQQAELLVRRLIPDDLRMSDDIVGNTTLKDALSRLLSEPPSAGEPSAGEPIDDQFLRALKASIIQLASNLARGISTDTQLEELGGLNFSSDMLIMPSRYDDEDPAINSNTTFKLPSAIENMASHPDDQEMLPVSSPDDREMLPSAPSQEPPGDRETTTPPTLARRPSLWTLRDSVMVACFRAKSNKERWDWTPLSNLNIALNDVWTVEKQAELAESTAQPRPILSLADIVDPNKKHQTYTLRSDFHNFTSTVVYNSELMAQFAALKFPQENSRISNMNWQNSDPEKAAEKYCIQQPLYSVYRHSENLSEAITSTGVWKCVATPQSVGTTTKVRTKQSRLREKLEAEKPKPEEPEEPGEPEEPEEPEPEETTTSSHPQCFVLKRVLGAWSNNDARKNFFKGYSEPEARRREVMSANCRDASLPRPFLTPEIHLGTYNCVHENCKASVESAAPPSCIIEQRHSVYTPLHPATLPPHAIADESATRPLSVPCMGIVKAMPCFVGSMASVEFRPMEVDEPHQKAKFRQRRFDQTIDFLKKLANVVLELRESVDPISVKRPVYQMDLKCDNVAVFFEKYPESARDGSVCTDHASFWTYAVTCLEFLDKQVNKGTGWMHTEDLIDESSSSSSSTKKKYQTVASYFHSHGVTARGQAEVGRRRAKAAKNTRSDNIGRRHLTSSAGFWNNEITTLKKLYAWFIDEYEFGKNCEIPFVTPMMEFLEELKASEKPRSVDEMYRSLAQEYAS</sequence>
<reference evidence="2 3" key="1">
    <citation type="journal article" date="2015" name="Genome Biol. Evol.">
        <title>Comparative Genomics of a Bacterivorous Green Alga Reveals Evolutionary Causalities and Consequences of Phago-Mixotrophic Mode of Nutrition.</title>
        <authorList>
            <person name="Burns J.A."/>
            <person name="Paasch A."/>
            <person name="Narechania A."/>
            <person name="Kim E."/>
        </authorList>
    </citation>
    <scope>NUCLEOTIDE SEQUENCE [LARGE SCALE GENOMIC DNA]</scope>
    <source>
        <strain evidence="2 3">PLY_AMNH</strain>
    </source>
</reference>